<dbReference type="InterPro" id="IPR015797">
    <property type="entry name" value="NUDIX_hydrolase-like_dom_sf"/>
</dbReference>
<evidence type="ECO:0000313" key="9">
    <source>
        <dbReference type="Proteomes" id="UP001056035"/>
    </source>
</evidence>
<comment type="cofactor">
    <cofactor evidence="1">
        <name>Mn(2+)</name>
        <dbReference type="ChEBI" id="CHEBI:29035"/>
    </cofactor>
</comment>
<dbReference type="RefSeq" id="WP_254569074.1">
    <property type="nucleotide sequence ID" value="NZ_CP098502.1"/>
</dbReference>
<evidence type="ECO:0000256" key="6">
    <source>
        <dbReference type="ARBA" id="ARBA00023211"/>
    </source>
</evidence>
<dbReference type="InterPro" id="IPR039121">
    <property type="entry name" value="NUDT19"/>
</dbReference>
<organism evidence="8 9">
    <name type="scientific">Paraconexibacter antarcticus</name>
    <dbReference type="NCBI Taxonomy" id="2949664"/>
    <lineage>
        <taxon>Bacteria</taxon>
        <taxon>Bacillati</taxon>
        <taxon>Actinomycetota</taxon>
        <taxon>Thermoleophilia</taxon>
        <taxon>Solirubrobacterales</taxon>
        <taxon>Paraconexibacteraceae</taxon>
        <taxon>Paraconexibacter</taxon>
    </lineage>
</organism>
<sequence length="230" mass="24401">MTDDVPVDRAATVLLLRDTPAGPEALLVRRGGGLAFHGGAWVFPGGRVDPADAVPGGDAAPRADLAAARRAAVRETREEAGLTITTDELVTLSHWTTPPGPVRRFATWFFAAAPAGPLDVVVDGVETSGHRWTGAADALAARERGEIELPPPTFVTLWLLREFASAAELLAHLGGREPEVYVPRMRPVAGGVLSLYAGDAAYDGAAHDVPGPRHRLSMLADGWRYERPPP</sequence>
<protein>
    <submittedName>
        <fullName evidence="8">NUDIX domain-containing protein</fullName>
    </submittedName>
</protein>
<comment type="cofactor">
    <cofactor evidence="2">
        <name>Mg(2+)</name>
        <dbReference type="ChEBI" id="CHEBI:18420"/>
    </cofactor>
</comment>
<dbReference type="SUPFAM" id="SSF55811">
    <property type="entry name" value="Nudix"/>
    <property type="match status" value="1"/>
</dbReference>
<dbReference type="Pfam" id="PF00293">
    <property type="entry name" value="NUDIX"/>
    <property type="match status" value="1"/>
</dbReference>
<reference evidence="8 9" key="1">
    <citation type="submission" date="2022-06" db="EMBL/GenBank/DDBJ databases">
        <title>Paraconexibacter antarcticus.</title>
        <authorList>
            <person name="Kim C.S."/>
        </authorList>
    </citation>
    <scope>NUCLEOTIDE SEQUENCE [LARGE SCALE GENOMIC DNA]</scope>
    <source>
        <strain evidence="8 9">02-257</strain>
    </source>
</reference>
<evidence type="ECO:0000256" key="4">
    <source>
        <dbReference type="ARBA" id="ARBA00022801"/>
    </source>
</evidence>
<dbReference type="PANTHER" id="PTHR12318">
    <property type="entry name" value="TESTOSTERONE-REGULATED PROTEIN RP2"/>
    <property type="match status" value="1"/>
</dbReference>
<evidence type="ECO:0000256" key="2">
    <source>
        <dbReference type="ARBA" id="ARBA00001946"/>
    </source>
</evidence>
<dbReference type="InterPro" id="IPR000086">
    <property type="entry name" value="NUDIX_hydrolase_dom"/>
</dbReference>
<name>A0ABY5DLI9_9ACTN</name>
<dbReference type="Gene3D" id="3.90.79.10">
    <property type="entry name" value="Nucleoside Triphosphate Pyrophosphohydrolase"/>
    <property type="match status" value="2"/>
</dbReference>
<evidence type="ECO:0000256" key="1">
    <source>
        <dbReference type="ARBA" id="ARBA00001936"/>
    </source>
</evidence>
<dbReference type="PROSITE" id="PS51462">
    <property type="entry name" value="NUDIX"/>
    <property type="match status" value="1"/>
</dbReference>
<accession>A0ABY5DLI9</accession>
<evidence type="ECO:0000256" key="5">
    <source>
        <dbReference type="ARBA" id="ARBA00022842"/>
    </source>
</evidence>
<evidence type="ECO:0000256" key="3">
    <source>
        <dbReference type="ARBA" id="ARBA00022723"/>
    </source>
</evidence>
<evidence type="ECO:0000259" key="7">
    <source>
        <dbReference type="PROSITE" id="PS51462"/>
    </source>
</evidence>
<keyword evidence="9" id="KW-1185">Reference proteome</keyword>
<keyword evidence="5" id="KW-0460">Magnesium</keyword>
<feature type="domain" description="Nudix hydrolase" evidence="7">
    <location>
        <begin position="6"/>
        <end position="161"/>
    </location>
</feature>
<gene>
    <name evidence="8" type="ORF">NBH00_13290</name>
</gene>
<keyword evidence="3" id="KW-0479">Metal-binding</keyword>
<dbReference type="Proteomes" id="UP001056035">
    <property type="component" value="Chromosome"/>
</dbReference>
<keyword evidence="6" id="KW-0464">Manganese</keyword>
<proteinExistence type="predicted"/>
<dbReference type="PANTHER" id="PTHR12318:SF0">
    <property type="entry name" value="ACYL-COENZYME A DIPHOSPHATASE NUDT19"/>
    <property type="match status" value="1"/>
</dbReference>
<evidence type="ECO:0000313" key="8">
    <source>
        <dbReference type="EMBL" id="UTI62336.1"/>
    </source>
</evidence>
<dbReference type="CDD" id="cd18870">
    <property type="entry name" value="NUDIX_AcylCoAdiphos_Nudt19"/>
    <property type="match status" value="1"/>
</dbReference>
<keyword evidence="4" id="KW-0378">Hydrolase</keyword>
<dbReference type="EMBL" id="CP098502">
    <property type="protein sequence ID" value="UTI62336.1"/>
    <property type="molecule type" value="Genomic_DNA"/>
</dbReference>